<organism evidence="2 3">
    <name type="scientific">Clarias magur</name>
    <name type="common">Asian catfish</name>
    <name type="synonym">Macropteronotus magur</name>
    <dbReference type="NCBI Taxonomy" id="1594786"/>
    <lineage>
        <taxon>Eukaryota</taxon>
        <taxon>Metazoa</taxon>
        <taxon>Chordata</taxon>
        <taxon>Craniata</taxon>
        <taxon>Vertebrata</taxon>
        <taxon>Euteleostomi</taxon>
        <taxon>Actinopterygii</taxon>
        <taxon>Neopterygii</taxon>
        <taxon>Teleostei</taxon>
        <taxon>Ostariophysi</taxon>
        <taxon>Siluriformes</taxon>
        <taxon>Clariidae</taxon>
        <taxon>Clarias</taxon>
    </lineage>
</organism>
<dbReference type="EMBL" id="QNUK01000693">
    <property type="protein sequence ID" value="KAF5890367.1"/>
    <property type="molecule type" value="Genomic_DNA"/>
</dbReference>
<evidence type="ECO:0000313" key="3">
    <source>
        <dbReference type="Proteomes" id="UP000727407"/>
    </source>
</evidence>
<reference evidence="2" key="1">
    <citation type="submission" date="2020-07" db="EMBL/GenBank/DDBJ databases">
        <title>Clarias magur genome sequencing, assembly and annotation.</title>
        <authorList>
            <person name="Kushwaha B."/>
            <person name="Kumar R."/>
            <person name="Das P."/>
            <person name="Joshi C.G."/>
            <person name="Kumar D."/>
            <person name="Nagpure N.S."/>
            <person name="Pandey M."/>
            <person name="Agarwal S."/>
            <person name="Srivastava S."/>
            <person name="Singh M."/>
            <person name="Sahoo L."/>
            <person name="Jayasankar P."/>
            <person name="Meher P.K."/>
            <person name="Koringa P.G."/>
            <person name="Iquebal M.A."/>
            <person name="Das S.P."/>
            <person name="Bit A."/>
            <person name="Patnaik S."/>
            <person name="Patel N."/>
            <person name="Shah T.M."/>
            <person name="Hinsu A."/>
            <person name="Jena J.K."/>
        </authorList>
    </citation>
    <scope>NUCLEOTIDE SEQUENCE</scope>
    <source>
        <strain evidence="2">CIFAMagur01</strain>
        <tissue evidence="2">Testis</tissue>
    </source>
</reference>
<comment type="caution">
    <text evidence="2">The sequence shown here is derived from an EMBL/GenBank/DDBJ whole genome shotgun (WGS) entry which is preliminary data.</text>
</comment>
<feature type="transmembrane region" description="Helical" evidence="1">
    <location>
        <begin position="12"/>
        <end position="35"/>
    </location>
</feature>
<dbReference type="AlphaFoldDB" id="A0A8J4TZX6"/>
<proteinExistence type="predicted"/>
<keyword evidence="1" id="KW-0812">Transmembrane</keyword>
<dbReference type="Proteomes" id="UP000727407">
    <property type="component" value="Unassembled WGS sequence"/>
</dbReference>
<name>A0A8J4TZX6_CLAMG</name>
<keyword evidence="1" id="KW-0472">Membrane</keyword>
<sequence>MDNSLGEAPSSTTAFLYISSITLLLHSIFLTPLQFLNHSTSLHLLRHFSRPSPPPLISSTCLLNLLHHFSSLIIYINPLLSISTIILVFHK</sequence>
<evidence type="ECO:0000313" key="2">
    <source>
        <dbReference type="EMBL" id="KAF5890367.1"/>
    </source>
</evidence>
<evidence type="ECO:0000256" key="1">
    <source>
        <dbReference type="SAM" id="Phobius"/>
    </source>
</evidence>
<accession>A0A8J4TZX6</accession>
<gene>
    <name evidence="2" type="primary">cox-3</name>
    <name evidence="2" type="ORF">DAT39_019939</name>
</gene>
<feature type="transmembrane region" description="Helical" evidence="1">
    <location>
        <begin position="72"/>
        <end position="89"/>
    </location>
</feature>
<keyword evidence="1" id="KW-1133">Transmembrane helix</keyword>
<protein>
    <submittedName>
        <fullName evidence="2">Cytochrome c oxidase subunit 3</fullName>
    </submittedName>
</protein>
<keyword evidence="3" id="KW-1185">Reference proteome</keyword>